<protein>
    <submittedName>
        <fullName evidence="6">Hemerythrin domain-containing protein</fullName>
    </submittedName>
</protein>
<sequence length="151" mass="17042">MTGEEAGRLIDHILTRYHAVHRAEMPDLIQLATAVEAAHPSHPQLPRGLTDLLRRMAWEMEAHMRKEEDGLFPELRAGEDRMAMAMTLMRDEHDDHAARLEQLAALTHQHRPPPGACATWQALCAGTAKFAEDLREHIRLENEVLFPGFGA</sequence>
<comment type="subcellular location">
    <subcellularLocation>
        <location evidence="1">Cytoplasm</location>
    </subcellularLocation>
</comment>
<evidence type="ECO:0000313" key="6">
    <source>
        <dbReference type="EMBL" id="WPB87159.1"/>
    </source>
</evidence>
<dbReference type="Proteomes" id="UP001305521">
    <property type="component" value="Chromosome"/>
</dbReference>
<organism evidence="6 7">
    <name type="scientific">Sediminicoccus rosea</name>
    <dbReference type="NCBI Taxonomy" id="1225128"/>
    <lineage>
        <taxon>Bacteria</taxon>
        <taxon>Pseudomonadati</taxon>
        <taxon>Pseudomonadota</taxon>
        <taxon>Alphaproteobacteria</taxon>
        <taxon>Acetobacterales</taxon>
        <taxon>Roseomonadaceae</taxon>
        <taxon>Sediminicoccus</taxon>
    </lineage>
</organism>
<dbReference type="InterPro" id="IPR012312">
    <property type="entry name" value="Hemerythrin-like"/>
</dbReference>
<reference evidence="6 7" key="1">
    <citation type="submission" date="2023-11" db="EMBL/GenBank/DDBJ databases">
        <title>Arctic aerobic anoxygenic photoheterotroph Sediminicoccus rosea KRV36 adapts its photosynthesis to long days of polar summer.</title>
        <authorList>
            <person name="Tomasch J."/>
            <person name="Kopejtka K."/>
            <person name="Bily T."/>
            <person name="Gardiner A.T."/>
            <person name="Gardian Z."/>
            <person name="Shivaramu S."/>
            <person name="Koblizek M."/>
            <person name="Engelhardt F."/>
            <person name="Kaftan D."/>
        </authorList>
    </citation>
    <scope>NUCLEOTIDE SEQUENCE [LARGE SCALE GENOMIC DNA]</scope>
    <source>
        <strain evidence="6 7">R-30</strain>
    </source>
</reference>
<keyword evidence="4" id="KW-0408">Iron</keyword>
<dbReference type="EMBL" id="CP137852">
    <property type="protein sequence ID" value="WPB87159.1"/>
    <property type="molecule type" value="Genomic_DNA"/>
</dbReference>
<evidence type="ECO:0000256" key="3">
    <source>
        <dbReference type="ARBA" id="ARBA00022723"/>
    </source>
</evidence>
<dbReference type="Pfam" id="PF01814">
    <property type="entry name" value="Hemerythrin"/>
    <property type="match status" value="1"/>
</dbReference>
<feature type="domain" description="Hemerythrin-like" evidence="5">
    <location>
        <begin position="10"/>
        <end position="147"/>
    </location>
</feature>
<dbReference type="RefSeq" id="WP_318651114.1">
    <property type="nucleotide sequence ID" value="NZ_CP137852.1"/>
</dbReference>
<evidence type="ECO:0000256" key="4">
    <source>
        <dbReference type="ARBA" id="ARBA00023004"/>
    </source>
</evidence>
<keyword evidence="3" id="KW-0479">Metal-binding</keyword>
<gene>
    <name evidence="6" type="ORF">R9Z33_09825</name>
</gene>
<dbReference type="InterPro" id="IPR019903">
    <property type="entry name" value="RIC_family"/>
</dbReference>
<proteinExistence type="predicted"/>
<evidence type="ECO:0000259" key="5">
    <source>
        <dbReference type="Pfam" id="PF01814"/>
    </source>
</evidence>
<name>A0ABZ0PN76_9PROT</name>
<evidence type="ECO:0000313" key="7">
    <source>
        <dbReference type="Proteomes" id="UP001305521"/>
    </source>
</evidence>
<dbReference type="Gene3D" id="1.20.120.520">
    <property type="entry name" value="nmb1532 protein domain like"/>
    <property type="match status" value="1"/>
</dbReference>
<keyword evidence="7" id="KW-1185">Reference proteome</keyword>
<dbReference type="PANTHER" id="PTHR36438:SF1">
    <property type="entry name" value="IRON-SULFUR CLUSTER REPAIR PROTEIN YTFE"/>
    <property type="match status" value="1"/>
</dbReference>
<evidence type="ECO:0000256" key="1">
    <source>
        <dbReference type="ARBA" id="ARBA00004496"/>
    </source>
</evidence>
<evidence type="ECO:0000256" key="2">
    <source>
        <dbReference type="ARBA" id="ARBA00022490"/>
    </source>
</evidence>
<keyword evidence="2" id="KW-0963">Cytoplasm</keyword>
<dbReference type="PANTHER" id="PTHR36438">
    <property type="entry name" value="IRON-SULFUR CLUSTER REPAIR PROTEIN YTFE"/>
    <property type="match status" value="1"/>
</dbReference>
<accession>A0ABZ0PN76</accession>